<dbReference type="PROSITE" id="PS51257">
    <property type="entry name" value="PROKAR_LIPOPROTEIN"/>
    <property type="match status" value="1"/>
</dbReference>
<organism evidence="1 3">
    <name type="scientific">Capnocytophaga catalasegens</name>
    <dbReference type="NCBI Taxonomy" id="1004260"/>
    <lineage>
        <taxon>Bacteria</taxon>
        <taxon>Pseudomonadati</taxon>
        <taxon>Bacteroidota</taxon>
        <taxon>Flavobacteriia</taxon>
        <taxon>Flavobacteriales</taxon>
        <taxon>Flavobacteriaceae</taxon>
        <taxon>Capnocytophaga</taxon>
    </lineage>
</organism>
<dbReference type="Proteomes" id="UP001208692">
    <property type="component" value="Unassembled WGS sequence"/>
</dbReference>
<dbReference type="InterPro" id="IPR027304">
    <property type="entry name" value="Trigger_fact/SurA_dom_sf"/>
</dbReference>
<dbReference type="SUPFAM" id="SSF109998">
    <property type="entry name" value="Triger factor/SurA peptide-binding domain-like"/>
    <property type="match status" value="1"/>
</dbReference>
<evidence type="ECO:0008006" key="5">
    <source>
        <dbReference type="Google" id="ProtNLM"/>
    </source>
</evidence>
<evidence type="ECO:0000313" key="3">
    <source>
        <dbReference type="Proteomes" id="UP001207736"/>
    </source>
</evidence>
<dbReference type="AlphaFoldDB" id="A0AAV5AWQ4"/>
<dbReference type="EMBL" id="BQKA01000012">
    <property type="protein sequence ID" value="GJM49761.1"/>
    <property type="molecule type" value="Genomic_DNA"/>
</dbReference>
<accession>A0AAV5AWQ4</accession>
<comment type="caution">
    <text evidence="1">The sequence shown here is derived from an EMBL/GenBank/DDBJ whole genome shotgun (WGS) entry which is preliminary data.</text>
</comment>
<proteinExistence type="predicted"/>
<gene>
    <name evidence="1" type="ORF">RCZ15_07360</name>
    <name evidence="2" type="ORF">RCZ16_11430</name>
</gene>
<evidence type="ECO:0000313" key="4">
    <source>
        <dbReference type="Proteomes" id="UP001208692"/>
    </source>
</evidence>
<keyword evidence="4" id="KW-1185">Reference proteome</keyword>
<reference evidence="1 4" key="1">
    <citation type="submission" date="2021-11" db="EMBL/GenBank/DDBJ databases">
        <title>Draft genome sequence of Capnocytophaga sp. strain KC07075 isolated from cat oral cavity.</title>
        <authorList>
            <person name="Suzuki M."/>
            <person name="Imaoka K."/>
            <person name="Kimura M."/>
            <person name="Morikawa S."/>
            <person name="Maeda K."/>
        </authorList>
    </citation>
    <scope>NUCLEOTIDE SEQUENCE</scope>
    <source>
        <strain evidence="1">KC07075</strain>
        <strain evidence="2 4">KC07079</strain>
    </source>
</reference>
<protein>
    <recommendedName>
        <fullName evidence="5">Peptidylprolyl isomerase</fullName>
    </recommendedName>
</protein>
<name>A0AAV5AWQ4_9FLAO</name>
<evidence type="ECO:0000313" key="1">
    <source>
        <dbReference type="EMBL" id="GJM49761.1"/>
    </source>
</evidence>
<sequence length="287" mass="33957">MIKTLKKLIVLSLLLGFISCDYFKKSETQPQAVARVDDDFLLKSDIEKILPQGYSLEDSVRIATGYVNSWALKKLLMIKAQENISNEQKEAFEQLVQEYRTDLYTQSYLEKLVAKKIDTTISQREREQFYQENKSIFKLNEGLIKLRYIHLHQDDEKNKNIAESFKRFNKKDKKQLDSLSLHFVSSFFNDSIWLKTIEVYDKLPFLKDKIEGKSGDLNWVLEQNDSTGYYLVKIRKLLKKDDEAPIEYARPTLRQIILNKRKLEYIKEIENDIINTAVKKKQFEVYE</sequence>
<dbReference type="RefSeq" id="WP_264846244.1">
    <property type="nucleotide sequence ID" value="NZ_BPMA01000018.1"/>
</dbReference>
<evidence type="ECO:0000313" key="2">
    <source>
        <dbReference type="EMBL" id="GJM52826.1"/>
    </source>
</evidence>
<dbReference type="Proteomes" id="UP001207736">
    <property type="component" value="Unassembled WGS sequence"/>
</dbReference>
<dbReference type="EMBL" id="BQKB01000018">
    <property type="protein sequence ID" value="GJM52826.1"/>
    <property type="molecule type" value="Genomic_DNA"/>
</dbReference>